<organism evidence="7 8">
    <name type="scientific">Parasitella parasitica</name>
    <dbReference type="NCBI Taxonomy" id="35722"/>
    <lineage>
        <taxon>Eukaryota</taxon>
        <taxon>Fungi</taxon>
        <taxon>Fungi incertae sedis</taxon>
        <taxon>Mucoromycota</taxon>
        <taxon>Mucoromycotina</taxon>
        <taxon>Mucoromycetes</taxon>
        <taxon>Mucorales</taxon>
        <taxon>Mucorineae</taxon>
        <taxon>Mucoraceae</taxon>
        <taxon>Parasitella</taxon>
    </lineage>
</organism>
<dbReference type="InterPro" id="IPR036390">
    <property type="entry name" value="WH_DNA-bd_sf"/>
</dbReference>
<dbReference type="PANTHER" id="PTHR14312:SF2">
    <property type="entry name" value="GLYCOSYLTRANSFERASE-RELATED"/>
    <property type="match status" value="1"/>
</dbReference>
<evidence type="ECO:0000259" key="6">
    <source>
        <dbReference type="SMART" id="SM00415"/>
    </source>
</evidence>
<dbReference type="Pfam" id="PF00447">
    <property type="entry name" value="HSF_DNA-bind"/>
    <property type="match status" value="1"/>
</dbReference>
<evidence type="ECO:0000256" key="4">
    <source>
        <dbReference type="RuleBase" id="RU004020"/>
    </source>
</evidence>
<evidence type="ECO:0000256" key="5">
    <source>
        <dbReference type="SAM" id="MobiDB-lite"/>
    </source>
</evidence>
<evidence type="ECO:0000313" key="7">
    <source>
        <dbReference type="EMBL" id="CEP17084.1"/>
    </source>
</evidence>
<sequence length="672" mass="75928">MDYPLAYTDSRQDQSSNVTPATANYRTYPMFNERSDIPSIMFDNNSSNAEDEDSRSSMVLLSTRPHSIHDPWNQPQMRPSHHQQQQQHILNNNYAQHQPIHHQQIHHPAPHSERGIANFVSKLYQCLQSVDNNPKYARWCHHEGKDMFIIDCIPEFTQFVLPRYFKHYKESCRWYHPCFRPDRGDLFHLIRRKATRYSRKRKVRAPNEEDPETILNLGSADESELDEENQENMILIVSNDGRRSSSVSSATQSLQPIDYDSTSSQLQLDFPEPVTVTKTTITTTTSANSPRIMVPAAIPLTVDTNNNMPATNEYHTMATPTLAHSANSSHMLQQDDLPSSDNADDRIIDDGLIVNMQQRQQQVQQQQQQQHFDQQQQQQQQQQQLHQPLMRGQELRLQLYHMKQHYEKMHTYFKEQLNSAQIQIDEQQIRIQQLEGALGITTQSVKQSTIQQPAVGGFMSTVGTTMSNTSSSPFNNVNYSTQAQRQLNKNSPVNTPTNHRAMYQMQSNNITTNGSAITTTPRPSNFYFHENPTSSSPSIVTAGNTASNTDVDSPNNPKVIAQIKNEILSSPSTPSTSSNNWLPYHRDSLSSVAIDSPNSSSTIGVLVTAGSDTNQSISTGTDNAQLKSALPSSTALPIPSLNVHSNINNNSSNSNDHHNNNKVDFMNFNTFI</sequence>
<reference evidence="7 8" key="1">
    <citation type="submission" date="2014-09" db="EMBL/GenBank/DDBJ databases">
        <authorList>
            <person name="Ellenberger Sabrina"/>
        </authorList>
    </citation>
    <scope>NUCLEOTIDE SEQUENCE [LARGE SCALE GENOMIC DNA]</scope>
    <source>
        <strain evidence="7 8">CBS 412.66</strain>
    </source>
</reference>
<dbReference type="InterPro" id="IPR036388">
    <property type="entry name" value="WH-like_DNA-bd_sf"/>
</dbReference>
<protein>
    <recommendedName>
        <fullName evidence="6">HSF-type DNA-binding domain-containing protein</fullName>
    </recommendedName>
</protein>
<keyword evidence="2" id="KW-0238">DNA-binding</keyword>
<comment type="subcellular location">
    <subcellularLocation>
        <location evidence="1">Nucleus</location>
    </subcellularLocation>
</comment>
<feature type="region of interest" description="Disordered" evidence="5">
    <location>
        <begin position="325"/>
        <end position="345"/>
    </location>
</feature>
<feature type="compositionally biased region" description="Polar residues" evidence="5">
    <location>
        <begin position="13"/>
        <end position="22"/>
    </location>
</feature>
<dbReference type="STRING" id="35722.A0A0B7NQ28"/>
<feature type="compositionally biased region" description="Polar residues" evidence="5">
    <location>
        <begin position="325"/>
        <end position="341"/>
    </location>
</feature>
<accession>A0A0B7NQ28</accession>
<dbReference type="GO" id="GO:0043565">
    <property type="term" value="F:sequence-specific DNA binding"/>
    <property type="evidence" value="ECO:0007669"/>
    <property type="project" value="InterPro"/>
</dbReference>
<comment type="similarity">
    <text evidence="4">Belongs to the HSF family.</text>
</comment>
<evidence type="ECO:0000256" key="3">
    <source>
        <dbReference type="ARBA" id="ARBA00023242"/>
    </source>
</evidence>
<dbReference type="AlphaFoldDB" id="A0A0B7NQ28"/>
<keyword evidence="8" id="KW-1185">Reference proteome</keyword>
<dbReference type="GO" id="GO:0005634">
    <property type="term" value="C:nucleus"/>
    <property type="evidence" value="ECO:0007669"/>
    <property type="project" value="UniProtKB-SubCell"/>
</dbReference>
<feature type="region of interest" description="Disordered" evidence="5">
    <location>
        <begin position="364"/>
        <end position="387"/>
    </location>
</feature>
<feature type="region of interest" description="Disordered" evidence="5">
    <location>
        <begin position="1"/>
        <end position="22"/>
    </location>
</feature>
<gene>
    <name evidence="7" type="primary">PARPA_11376.1 scaffold 44101</name>
</gene>
<dbReference type="SMART" id="SM00415">
    <property type="entry name" value="HSF"/>
    <property type="match status" value="1"/>
</dbReference>
<dbReference type="OrthoDB" id="60033at2759"/>
<keyword evidence="3" id="KW-0539">Nucleus</keyword>
<evidence type="ECO:0000256" key="1">
    <source>
        <dbReference type="ARBA" id="ARBA00004123"/>
    </source>
</evidence>
<dbReference type="GO" id="GO:0003700">
    <property type="term" value="F:DNA-binding transcription factor activity"/>
    <property type="evidence" value="ECO:0007669"/>
    <property type="project" value="InterPro"/>
</dbReference>
<evidence type="ECO:0000313" key="8">
    <source>
        <dbReference type="Proteomes" id="UP000054107"/>
    </source>
</evidence>
<dbReference type="EMBL" id="LN733608">
    <property type="protein sequence ID" value="CEP17084.1"/>
    <property type="molecule type" value="Genomic_DNA"/>
</dbReference>
<proteinExistence type="inferred from homology"/>
<dbReference type="Gene3D" id="1.10.10.10">
    <property type="entry name" value="Winged helix-like DNA-binding domain superfamily/Winged helix DNA-binding domain"/>
    <property type="match status" value="1"/>
</dbReference>
<dbReference type="SUPFAM" id="SSF46785">
    <property type="entry name" value="Winged helix' DNA-binding domain"/>
    <property type="match status" value="1"/>
</dbReference>
<dbReference type="PANTHER" id="PTHR14312">
    <property type="entry name" value="CREB/ATF BZIP TRANSCRIPTION FACTOR"/>
    <property type="match status" value="1"/>
</dbReference>
<dbReference type="InterPro" id="IPR000232">
    <property type="entry name" value="HSF_DNA-bd"/>
</dbReference>
<name>A0A0B7NQ28_9FUNG</name>
<evidence type="ECO:0000256" key="2">
    <source>
        <dbReference type="ARBA" id="ARBA00023125"/>
    </source>
</evidence>
<feature type="domain" description="HSF-type DNA-binding" evidence="6">
    <location>
        <begin position="115"/>
        <end position="193"/>
    </location>
</feature>
<dbReference type="Proteomes" id="UP000054107">
    <property type="component" value="Unassembled WGS sequence"/>
</dbReference>